<proteinExistence type="inferred from homology"/>
<dbReference type="SUPFAM" id="SSF53383">
    <property type="entry name" value="PLP-dependent transferases"/>
    <property type="match status" value="1"/>
</dbReference>
<evidence type="ECO:0000313" key="6">
    <source>
        <dbReference type="Proteomes" id="UP001243757"/>
    </source>
</evidence>
<protein>
    <recommendedName>
        <fullName evidence="3">Aminotransferase</fullName>
        <ecNumber evidence="3">2.6.1.-</ecNumber>
    </recommendedName>
</protein>
<sequence>MSPCADTPADLGKTRDHGGGIDAAIARWGGTRADWLDLSTGINPQPYPLPDLVPEDWTALPDRAAFAALDQAARRLWQVPAAAGILAAPGASALIARIPALAPPGRVRIDAPTYNEHAAAFAAQGWQVTDRAPAEARVLVHPNNPDGRLWQAADADAPLSVIDESFCDVCPQQSLIQLAAQPGRVVLKSFGKFWGLAGLRLGFAIGRPETLAPLRDLIGPWAVSGPALRIGARALADTAWAGTTRTRLAQDARRLDALMTARGAEIAGGTDLFRLYTVDAARRWQAWLAEAHIWSRIFPYSDHYLRLGLPPAAGWARLEAAL</sequence>
<dbReference type="InterPro" id="IPR015422">
    <property type="entry name" value="PyrdxlP-dep_Trfase_small"/>
</dbReference>
<dbReference type="Gene3D" id="3.90.1150.10">
    <property type="entry name" value="Aspartate Aminotransferase, domain 1"/>
    <property type="match status" value="1"/>
</dbReference>
<dbReference type="EC" id="2.6.1.-" evidence="3"/>
<comment type="cofactor">
    <cofactor evidence="1 3">
        <name>pyridoxal 5'-phosphate</name>
        <dbReference type="ChEBI" id="CHEBI:597326"/>
    </cofactor>
</comment>
<evidence type="ECO:0000256" key="2">
    <source>
        <dbReference type="ARBA" id="ARBA00022898"/>
    </source>
</evidence>
<keyword evidence="3 5" id="KW-0032">Aminotransferase</keyword>
<evidence type="ECO:0000256" key="1">
    <source>
        <dbReference type="ARBA" id="ARBA00001933"/>
    </source>
</evidence>
<gene>
    <name evidence="5" type="ORF">QO033_21425</name>
</gene>
<dbReference type="Gene3D" id="3.40.640.10">
    <property type="entry name" value="Type I PLP-dependent aspartate aminotransferase-like (Major domain)"/>
    <property type="match status" value="1"/>
</dbReference>
<feature type="domain" description="Aminotransferase class I/classII large" evidence="4">
    <location>
        <begin position="142"/>
        <end position="294"/>
    </location>
</feature>
<dbReference type="PROSITE" id="PS00105">
    <property type="entry name" value="AA_TRANSFER_CLASS_1"/>
    <property type="match status" value="1"/>
</dbReference>
<dbReference type="PANTHER" id="PTHR42885">
    <property type="entry name" value="HISTIDINOL-PHOSPHATE AMINOTRANSFERASE-RELATED"/>
    <property type="match status" value="1"/>
</dbReference>
<dbReference type="RefSeq" id="WP_284482942.1">
    <property type="nucleotide sequence ID" value="NZ_JASNJD010000023.1"/>
</dbReference>
<evidence type="ECO:0000313" key="5">
    <source>
        <dbReference type="EMBL" id="MDK3020252.1"/>
    </source>
</evidence>
<dbReference type="InterPro" id="IPR015424">
    <property type="entry name" value="PyrdxlP-dep_Trfase"/>
</dbReference>
<dbReference type="InterPro" id="IPR004839">
    <property type="entry name" value="Aminotransferase_I/II_large"/>
</dbReference>
<organism evidence="5 6">
    <name type="scientific">Pseudodonghicola flavimaris</name>
    <dbReference type="NCBI Taxonomy" id="3050036"/>
    <lineage>
        <taxon>Bacteria</taxon>
        <taxon>Pseudomonadati</taxon>
        <taxon>Pseudomonadota</taxon>
        <taxon>Alphaproteobacteria</taxon>
        <taxon>Rhodobacterales</taxon>
        <taxon>Paracoccaceae</taxon>
        <taxon>Pseudodonghicola</taxon>
    </lineage>
</organism>
<reference evidence="5 6" key="1">
    <citation type="submission" date="2023-05" db="EMBL/GenBank/DDBJ databases">
        <title>Pseudodonghicola sp. nov.</title>
        <authorList>
            <person name="Huang J."/>
        </authorList>
    </citation>
    <scope>NUCLEOTIDE SEQUENCE [LARGE SCALE GENOMIC DNA]</scope>
    <source>
        <strain evidence="5 6">IC7</strain>
    </source>
</reference>
<comment type="similarity">
    <text evidence="3">Belongs to the class-I pyridoxal-phosphate-dependent aminotransferase family.</text>
</comment>
<keyword evidence="6" id="KW-1185">Reference proteome</keyword>
<dbReference type="GO" id="GO:0008483">
    <property type="term" value="F:transaminase activity"/>
    <property type="evidence" value="ECO:0007669"/>
    <property type="project" value="UniProtKB-KW"/>
</dbReference>
<dbReference type="Pfam" id="PF00155">
    <property type="entry name" value="Aminotran_1_2"/>
    <property type="match status" value="1"/>
</dbReference>
<dbReference type="InterPro" id="IPR015421">
    <property type="entry name" value="PyrdxlP-dep_Trfase_major"/>
</dbReference>
<dbReference type="PANTHER" id="PTHR42885:SF1">
    <property type="entry name" value="THREONINE-PHOSPHATE DECARBOXYLASE"/>
    <property type="match status" value="1"/>
</dbReference>
<name>A0ABT7F6L5_9RHOB</name>
<dbReference type="Proteomes" id="UP001243757">
    <property type="component" value="Unassembled WGS sequence"/>
</dbReference>
<keyword evidence="3" id="KW-0808">Transferase</keyword>
<evidence type="ECO:0000259" key="4">
    <source>
        <dbReference type="Pfam" id="PF00155"/>
    </source>
</evidence>
<evidence type="ECO:0000256" key="3">
    <source>
        <dbReference type="RuleBase" id="RU000481"/>
    </source>
</evidence>
<dbReference type="EMBL" id="JASNJD010000023">
    <property type="protein sequence ID" value="MDK3020252.1"/>
    <property type="molecule type" value="Genomic_DNA"/>
</dbReference>
<comment type="caution">
    <text evidence="5">The sequence shown here is derived from an EMBL/GenBank/DDBJ whole genome shotgun (WGS) entry which is preliminary data.</text>
</comment>
<dbReference type="InterPro" id="IPR004838">
    <property type="entry name" value="NHTrfase_class1_PyrdxlP-BS"/>
</dbReference>
<keyword evidence="2" id="KW-0663">Pyridoxal phosphate</keyword>
<accession>A0ABT7F6L5</accession>